<comment type="caution">
    <text evidence="3">The sequence shown here is derived from an EMBL/GenBank/DDBJ whole genome shotgun (WGS) entry which is preliminary data.</text>
</comment>
<accession>A0ABT1VBA5</accession>
<evidence type="ECO:0000256" key="1">
    <source>
        <dbReference type="SAM" id="Coils"/>
    </source>
</evidence>
<proteinExistence type="predicted"/>
<reference evidence="3 4" key="1">
    <citation type="submission" date="2022-07" db="EMBL/GenBank/DDBJ databases">
        <authorList>
            <person name="Phongsopitanun W."/>
            <person name="Tanasupawat S."/>
        </authorList>
    </citation>
    <scope>NUCLEOTIDE SEQUENCE [LARGE SCALE GENOMIC DNA]</scope>
    <source>
        <strain evidence="3 4">RCU-064</strain>
    </source>
</reference>
<organism evidence="3 4">
    <name type="scientific">Streptomyces rugosispiralis</name>
    <dbReference type="NCBI Taxonomy" id="2967341"/>
    <lineage>
        <taxon>Bacteria</taxon>
        <taxon>Bacillati</taxon>
        <taxon>Actinomycetota</taxon>
        <taxon>Actinomycetes</taxon>
        <taxon>Kitasatosporales</taxon>
        <taxon>Streptomycetaceae</taxon>
        <taxon>Streptomyces</taxon>
    </lineage>
</organism>
<evidence type="ECO:0000313" key="4">
    <source>
        <dbReference type="Proteomes" id="UP001204746"/>
    </source>
</evidence>
<feature type="region of interest" description="Disordered" evidence="2">
    <location>
        <begin position="221"/>
        <end position="240"/>
    </location>
</feature>
<dbReference type="EMBL" id="JANIAA010000051">
    <property type="protein sequence ID" value="MCQ8194679.1"/>
    <property type="molecule type" value="Genomic_DNA"/>
</dbReference>
<feature type="coiled-coil region" evidence="1">
    <location>
        <begin position="13"/>
        <end position="52"/>
    </location>
</feature>
<keyword evidence="4" id="KW-1185">Reference proteome</keyword>
<gene>
    <name evidence="3" type="ORF">NP777_41920</name>
</gene>
<name>A0ABT1VBA5_9ACTN</name>
<sequence length="240" mass="27599">MADDMKVSVGEMLLTLTGNVSDARKRLADLENQKLKQELEGLATKVGGLKEQLTAVTEAFVALQAEPEPEPEPDWPGVSPNWTDDIDQDQARELWDWLTGWCQNVLWPIYAQDVWKPCWYRHTRVRIALTALRGAHQWSYETTKVPPTRALEWEFRWWPQTETLLKEELKNCGLPRDDLKKPKHPVPMPKQPTVGDETPAPPAFTITDFVDPGFFPYVERNIAKRRKPEKKDGEEETPGD</sequence>
<protein>
    <submittedName>
        <fullName evidence="3">Uncharacterized protein</fullName>
    </submittedName>
</protein>
<keyword evidence="1" id="KW-0175">Coiled coil</keyword>
<feature type="region of interest" description="Disordered" evidence="2">
    <location>
        <begin position="175"/>
        <end position="207"/>
    </location>
</feature>
<dbReference type="RefSeq" id="WP_256655441.1">
    <property type="nucleotide sequence ID" value="NZ_JANIAA010000051.1"/>
</dbReference>
<evidence type="ECO:0000313" key="3">
    <source>
        <dbReference type="EMBL" id="MCQ8194679.1"/>
    </source>
</evidence>
<evidence type="ECO:0000256" key="2">
    <source>
        <dbReference type="SAM" id="MobiDB-lite"/>
    </source>
</evidence>
<dbReference type="Proteomes" id="UP001204746">
    <property type="component" value="Unassembled WGS sequence"/>
</dbReference>